<feature type="domain" description="Microbial-type PARG catalytic" evidence="2">
    <location>
        <begin position="134"/>
        <end position="218"/>
    </location>
</feature>
<dbReference type="PANTHER" id="PTHR35596:SF1">
    <property type="entry name" value="MICROBIAL-TYPE PARG CATALYTIC DOMAIN-CONTAINING PROTEIN"/>
    <property type="match status" value="1"/>
</dbReference>
<dbReference type="PANTHER" id="PTHR35596">
    <property type="entry name" value="DUF2263 DOMAIN-CONTAINING PROTEIN"/>
    <property type="match status" value="1"/>
</dbReference>
<comment type="caution">
    <text evidence="3">The sequence shown here is derived from an EMBL/GenBank/DDBJ whole genome shotgun (WGS) entry which is preliminary data.</text>
</comment>
<dbReference type="EMBL" id="JAVRRJ010000001">
    <property type="protein sequence ID" value="KAK5090106.1"/>
    <property type="molecule type" value="Genomic_DNA"/>
</dbReference>
<protein>
    <recommendedName>
        <fullName evidence="2">Microbial-type PARG catalytic domain-containing protein</fullName>
    </recommendedName>
</protein>
<evidence type="ECO:0000313" key="3">
    <source>
        <dbReference type="EMBL" id="KAK5090106.1"/>
    </source>
</evidence>
<reference evidence="3 4" key="1">
    <citation type="submission" date="2023-08" db="EMBL/GenBank/DDBJ databases">
        <title>Black Yeasts Isolated from many extreme environments.</title>
        <authorList>
            <person name="Coleine C."/>
            <person name="Stajich J.E."/>
            <person name="Selbmann L."/>
        </authorList>
    </citation>
    <scope>NUCLEOTIDE SEQUENCE [LARGE SCALE GENOMIC DNA]</scope>
    <source>
        <strain evidence="3 4">CCFEE 5910</strain>
    </source>
</reference>
<accession>A0AAN7YK72</accession>
<keyword evidence="4" id="KW-1185">Reference proteome</keyword>
<organism evidence="3 4">
    <name type="scientific">Lithohypha guttulata</name>
    <dbReference type="NCBI Taxonomy" id="1690604"/>
    <lineage>
        <taxon>Eukaryota</taxon>
        <taxon>Fungi</taxon>
        <taxon>Dikarya</taxon>
        <taxon>Ascomycota</taxon>
        <taxon>Pezizomycotina</taxon>
        <taxon>Eurotiomycetes</taxon>
        <taxon>Chaetothyriomycetidae</taxon>
        <taxon>Chaetothyriales</taxon>
        <taxon>Trichomeriaceae</taxon>
        <taxon>Lithohypha</taxon>
    </lineage>
</organism>
<dbReference type="Gene3D" id="3.40.220.10">
    <property type="entry name" value="Leucine Aminopeptidase, subunit E, domain 1"/>
    <property type="match status" value="1"/>
</dbReference>
<feature type="region of interest" description="Disordered" evidence="1">
    <location>
        <begin position="366"/>
        <end position="392"/>
    </location>
</feature>
<gene>
    <name evidence="3" type="ORF">LTR05_000275</name>
</gene>
<evidence type="ECO:0000259" key="2">
    <source>
        <dbReference type="Pfam" id="PF10021"/>
    </source>
</evidence>
<dbReference type="InterPro" id="IPR012664">
    <property type="entry name" value="CHP02452"/>
</dbReference>
<feature type="region of interest" description="Disordered" evidence="1">
    <location>
        <begin position="410"/>
        <end position="437"/>
    </location>
</feature>
<feature type="compositionally biased region" description="Polar residues" evidence="1">
    <location>
        <begin position="377"/>
        <end position="390"/>
    </location>
</feature>
<dbReference type="InterPro" id="IPR043472">
    <property type="entry name" value="Macro_dom-like"/>
</dbReference>
<proteinExistence type="predicted"/>
<dbReference type="AlphaFoldDB" id="A0AAN7YK72"/>
<sequence>MDDSMEDIQPVNLFPEKRRLREGQTDTSPFFTRSLKTANQEDYETQEQTALLETKRQKQGVLAIANGHLTIKKPLINPTPRDDKGRTTLAGVAQETRTLLPGLLATRPDVTTNSFLCRKETLDPAKCPHLPIVKVRVVDVDTIDAALILQNGNNTSKPVAILNMANAQHAGGGWQHGAMAQEEAICYRSSLSKTLHREHYPIPDDAAIYSPTVMIIRENIKDGHNLLDFREPRQLNVISVISCAAICQPSLNRANGKICYQNLSDMRSMKEKMRVVLRTAIRNRHRRVVLGAFGCGAFANPNHVVAKMWEDVLKEAEFADDSMLSTPSSNANDDTYDEENVFPSTTTNTTANTTYVAAETPQNDHLNAAAPGELSPPRSQSITNTTTRTNGFGAPIAVDEAEMTEDDEAIDMKGDPSGFEQDENSKPGAGWKNKKAQEDMQRSWEYIVDKDFDIKQFGDPLAGRQR</sequence>
<evidence type="ECO:0000313" key="4">
    <source>
        <dbReference type="Proteomes" id="UP001309876"/>
    </source>
</evidence>
<dbReference type="SUPFAM" id="SSF52949">
    <property type="entry name" value="Macro domain-like"/>
    <property type="match status" value="1"/>
</dbReference>
<name>A0AAN7YK72_9EURO</name>
<evidence type="ECO:0000256" key="1">
    <source>
        <dbReference type="SAM" id="MobiDB-lite"/>
    </source>
</evidence>
<dbReference type="Pfam" id="PF10021">
    <property type="entry name" value="PARG_cat_microb"/>
    <property type="match status" value="1"/>
</dbReference>
<dbReference type="Proteomes" id="UP001309876">
    <property type="component" value="Unassembled WGS sequence"/>
</dbReference>
<dbReference type="NCBIfam" id="TIGR02452">
    <property type="entry name" value="TIGR02452 family protein"/>
    <property type="match status" value="1"/>
</dbReference>
<dbReference type="InterPro" id="IPR019261">
    <property type="entry name" value="PARG_cat_microbial"/>
</dbReference>